<proteinExistence type="predicted"/>
<comment type="caution">
    <text evidence="2">The sequence shown here is derived from an EMBL/GenBank/DDBJ whole genome shotgun (WGS) entry which is preliminary data.</text>
</comment>
<dbReference type="AlphaFoldDB" id="A0A5Y6BZK2"/>
<sequence length="247" mass="27547">MTAIDKHALNPAELESALQKLKRISEQPAVGTHYARVLRQHIANLNGELGAAKNHIAELESENGNLQDIARKQNEIAIMAQLERNGATMKMRILHKRIATLVGRTYIPQPLNIENEYQNHEYVAGWNDCRNAASVRQQTPAVCDVIAERYRQKSVEGWTPEHDDEQRDGVLALAASCYAENFALFSTRQEGVPVDWSDAPQPANWPLSSVWWKPSSPRGDLVKAGALILAEIERGDRAFATDTCEGK</sequence>
<protein>
    <recommendedName>
        <fullName evidence="3">Ead/Ea22-like family protein</fullName>
    </recommendedName>
</protein>
<gene>
    <name evidence="2" type="ORF">FR097_10680</name>
</gene>
<keyword evidence="1" id="KW-0175">Coiled coil</keyword>
<dbReference type="EMBL" id="AAJCOB010000006">
    <property type="protein sequence ID" value="ECK6418671.1"/>
    <property type="molecule type" value="Genomic_DNA"/>
</dbReference>
<evidence type="ECO:0000313" key="2">
    <source>
        <dbReference type="EMBL" id="ECK6418671.1"/>
    </source>
</evidence>
<accession>A0A5Y6BZK2</accession>
<reference evidence="2" key="1">
    <citation type="submission" date="2019-08" db="EMBL/GenBank/DDBJ databases">
        <authorList>
            <consortium name="PulseNet: The National Subtyping Network for Foodborne Disease Surveillance"/>
            <person name="Tarr C.L."/>
            <person name="Trees E."/>
            <person name="Katz L.S."/>
            <person name="Carleton-Romer H.A."/>
            <person name="Stroika S."/>
            <person name="Kucerova Z."/>
            <person name="Roache K.F."/>
            <person name="Sabol A.L."/>
            <person name="Besser J."/>
            <person name="Gerner-Smidt P."/>
        </authorList>
    </citation>
    <scope>NUCLEOTIDE SEQUENCE</scope>
    <source>
        <strain evidence="2">PNUSAS086471</strain>
    </source>
</reference>
<evidence type="ECO:0000256" key="1">
    <source>
        <dbReference type="SAM" id="Coils"/>
    </source>
</evidence>
<feature type="coiled-coil region" evidence="1">
    <location>
        <begin position="42"/>
        <end position="76"/>
    </location>
</feature>
<name>A0A5Y6BZK2_SALER</name>
<organism evidence="2">
    <name type="scientific">Salmonella enterica</name>
    <name type="common">Salmonella choleraesuis</name>
    <dbReference type="NCBI Taxonomy" id="28901"/>
    <lineage>
        <taxon>Bacteria</taxon>
        <taxon>Pseudomonadati</taxon>
        <taxon>Pseudomonadota</taxon>
        <taxon>Gammaproteobacteria</taxon>
        <taxon>Enterobacterales</taxon>
        <taxon>Enterobacteriaceae</taxon>
        <taxon>Salmonella</taxon>
    </lineage>
</organism>
<evidence type="ECO:0008006" key="3">
    <source>
        <dbReference type="Google" id="ProtNLM"/>
    </source>
</evidence>